<proteinExistence type="predicted"/>
<accession>A0A1F5X3Q1</accession>
<dbReference type="EMBL" id="MFIE01000017">
    <property type="protein sequence ID" value="OGF82565.1"/>
    <property type="molecule type" value="Genomic_DNA"/>
</dbReference>
<evidence type="ECO:0000256" key="1">
    <source>
        <dbReference type="SAM" id="Phobius"/>
    </source>
</evidence>
<keyword evidence="1" id="KW-1133">Transmembrane helix</keyword>
<dbReference type="Proteomes" id="UP000178684">
    <property type="component" value="Unassembled WGS sequence"/>
</dbReference>
<gene>
    <name evidence="2" type="ORF">A3B18_01200</name>
</gene>
<sequence length="629" mass="68749">MVKLNIVSEHLEELRKRLYKKDESFDARLERPNLAPHLEKPPTQWKEGDLPPVMTAPIKKNRRWIWISLLAVLLAAAGFYFFLFYNSISARRIEIDVTAPESAAGGEKVSWEVLVSNHNKKALESVDFIFEYPQGSEVLDEGVRGLRTKKTLGRIEPGETIRLSFNAFVFGFEGEEKEALTILEYRAQGSNAILSIDGNSKITISRAPVGVSLELPQEARTGQETQIKINYVSNSAGPLKDLILELETPPGFLLQSAEPEQEANGSWALGTLEPGEDGVVLVKGILSGSELEEKSFKATVGLRSSLGEFSVYGQGASTVNLRRPFLEVDAKIAGSDSYSARPGEAFEVEVTYKNNLSVPVQNVVLEGVLSGKLFNEKEIRVTEGTYLSSDKKIVFNSASAQKLSQINPGEGGSFRIELAFIQNIPVKTSADKELKPSIHFDIKAGVPPQGYSGTDLSGEDTIEVKIISRLQLVRKAIHFSSAIQNSGPMPPKVGQETTFTVTWALTNSTNDLRGAVLKATLPAYMSWKSRTLPANSPITFDASSGEIVWNVGDIKAGVGYISPAREISFQVGFVPSSSQVGDSPELVSEVRAEGRDIFTDTLLQVSAPPVTLKLEDDPRVDEGHIRVVN</sequence>
<feature type="transmembrane region" description="Helical" evidence="1">
    <location>
        <begin position="64"/>
        <end position="85"/>
    </location>
</feature>
<organism evidence="2 3">
    <name type="scientific">Candidatus Giovannonibacteria bacterium RIFCSPLOWO2_01_FULL_46_13</name>
    <dbReference type="NCBI Taxonomy" id="1798352"/>
    <lineage>
        <taxon>Bacteria</taxon>
        <taxon>Candidatus Giovannoniibacteriota</taxon>
    </lineage>
</organism>
<keyword evidence="1" id="KW-0472">Membrane</keyword>
<name>A0A1F5X3Q1_9BACT</name>
<evidence type="ECO:0008006" key="4">
    <source>
        <dbReference type="Google" id="ProtNLM"/>
    </source>
</evidence>
<protein>
    <recommendedName>
        <fullName evidence="4">DUF11 domain-containing protein</fullName>
    </recommendedName>
</protein>
<reference evidence="2 3" key="1">
    <citation type="journal article" date="2016" name="Nat. Commun.">
        <title>Thousands of microbial genomes shed light on interconnected biogeochemical processes in an aquifer system.</title>
        <authorList>
            <person name="Anantharaman K."/>
            <person name="Brown C.T."/>
            <person name="Hug L.A."/>
            <person name="Sharon I."/>
            <person name="Castelle C.J."/>
            <person name="Probst A.J."/>
            <person name="Thomas B.C."/>
            <person name="Singh A."/>
            <person name="Wilkins M.J."/>
            <person name="Karaoz U."/>
            <person name="Brodie E.L."/>
            <person name="Williams K.H."/>
            <person name="Hubbard S.S."/>
            <person name="Banfield J.F."/>
        </authorList>
    </citation>
    <scope>NUCLEOTIDE SEQUENCE [LARGE SCALE GENOMIC DNA]</scope>
</reference>
<comment type="caution">
    <text evidence="2">The sequence shown here is derived from an EMBL/GenBank/DDBJ whole genome shotgun (WGS) entry which is preliminary data.</text>
</comment>
<keyword evidence="1" id="KW-0812">Transmembrane</keyword>
<evidence type="ECO:0000313" key="2">
    <source>
        <dbReference type="EMBL" id="OGF82565.1"/>
    </source>
</evidence>
<dbReference type="AlphaFoldDB" id="A0A1F5X3Q1"/>
<evidence type="ECO:0000313" key="3">
    <source>
        <dbReference type="Proteomes" id="UP000178684"/>
    </source>
</evidence>